<dbReference type="SMART" id="SM00706">
    <property type="entry name" value="TECPR"/>
    <property type="match status" value="4"/>
</dbReference>
<reference evidence="1 2" key="1">
    <citation type="submission" date="2020-03" db="EMBL/GenBank/DDBJ databases">
        <title>Genomic Encyclopedia of Type Strains, Phase IV (KMG-IV): sequencing the most valuable type-strain genomes for metagenomic binning, comparative biology and taxonomic classification.</title>
        <authorList>
            <person name="Goeker M."/>
        </authorList>
    </citation>
    <scope>NUCLEOTIDE SEQUENCE [LARGE SCALE GENOMIC DNA]</scope>
    <source>
        <strain evidence="1 2">DSM 102865</strain>
    </source>
</reference>
<dbReference type="CDD" id="cd04268">
    <property type="entry name" value="ZnMc_MMP_like"/>
    <property type="match status" value="1"/>
</dbReference>
<name>A0ABX0URR6_9BACT</name>
<proteinExistence type="predicted"/>
<dbReference type="InterPro" id="IPR024653">
    <property type="entry name" value="Peptidase_M10/M27/M57"/>
</dbReference>
<dbReference type="PROSITE" id="PS51257">
    <property type="entry name" value="PROKAR_LIPOPROTEIN"/>
    <property type="match status" value="1"/>
</dbReference>
<keyword evidence="2" id="KW-1185">Reference proteome</keyword>
<gene>
    <name evidence="1" type="ORF">FHS68_004701</name>
</gene>
<comment type="caution">
    <text evidence="1">The sequence shown here is derived from an EMBL/GenBank/DDBJ whole genome shotgun (WGS) entry which is preliminary data.</text>
</comment>
<accession>A0ABX0URR6</accession>
<evidence type="ECO:0000313" key="2">
    <source>
        <dbReference type="Proteomes" id="UP001179181"/>
    </source>
</evidence>
<dbReference type="SUPFAM" id="SSF55486">
    <property type="entry name" value="Metalloproteases ('zincins'), catalytic domain"/>
    <property type="match status" value="1"/>
</dbReference>
<sequence length="486" mass="52606">MKKSVIVAILATLFLYACQRDIVEKANPDPEENNGTLSIEQLKESLSRSTGAAKDEIIYAPTDTSFVIEGDMTISRNEAEGFYTEGSGAAGTHQRWQFLVGDNYAGNIKVFIQPNVPVEWVTATKEAIAEWNVMKGTKINFVQVFNSNGANISVRVINDPTEPIGRGKLPFSNGQAGSLITINMHYNYLSTRTKITTMVHELGHTIGLLHTNKNEYGDFPVPIPGSPVSDPYSVMNSSVRHDWVAFTSGDVKAVQTLYPAGDWVQFPGSATDFAVSANGRNGYAIGQDAMPGGYGIYKWSGSSWDRLPGAAAKVAVTPEGVPWVVNTSGTIYRFNGSLWEQYPGYAKDIAVGGDGSVYIVGGAAIFGGYGIYRWNGSTWLKLPGAGLRVSVGLPGVLWIVDDTGKIFNLTGNNLKEMPGLAHDIGAGADGTVYMLQRTPVYGGYTVYRWSGIYWSKTNGSGISIAVTDKGIPWVVNNLGNIWYQNF</sequence>
<dbReference type="Proteomes" id="UP001179181">
    <property type="component" value="Unassembled WGS sequence"/>
</dbReference>
<dbReference type="RefSeq" id="WP_167275440.1">
    <property type="nucleotide sequence ID" value="NZ_JAASQJ010000005.1"/>
</dbReference>
<organism evidence="1 2">
    <name type="scientific">Dyadobacter arcticus</name>
    <dbReference type="NCBI Taxonomy" id="1078754"/>
    <lineage>
        <taxon>Bacteria</taxon>
        <taxon>Pseudomonadati</taxon>
        <taxon>Bacteroidota</taxon>
        <taxon>Cytophagia</taxon>
        <taxon>Cytophagales</taxon>
        <taxon>Spirosomataceae</taxon>
        <taxon>Dyadobacter</taxon>
    </lineage>
</organism>
<evidence type="ECO:0008006" key="3">
    <source>
        <dbReference type="Google" id="ProtNLM"/>
    </source>
</evidence>
<dbReference type="EMBL" id="JAASQJ010000005">
    <property type="protein sequence ID" value="NIJ55512.1"/>
    <property type="molecule type" value="Genomic_DNA"/>
</dbReference>
<dbReference type="Pfam" id="PF19193">
    <property type="entry name" value="Tectonin"/>
    <property type="match status" value="2"/>
</dbReference>
<dbReference type="InterPro" id="IPR006624">
    <property type="entry name" value="Beta-propeller_rpt_TECPR"/>
</dbReference>
<evidence type="ECO:0000313" key="1">
    <source>
        <dbReference type="EMBL" id="NIJ55512.1"/>
    </source>
</evidence>
<dbReference type="InterPro" id="IPR024079">
    <property type="entry name" value="MetalloPept_cat_dom_sf"/>
</dbReference>
<dbReference type="Pfam" id="PF12388">
    <property type="entry name" value="Peptidase_M57"/>
    <property type="match status" value="1"/>
</dbReference>
<protein>
    <recommendedName>
        <fullName evidence="3">Dual-action HEIGH metallo-peptidase</fullName>
    </recommendedName>
</protein>
<dbReference type="Gene3D" id="3.40.390.10">
    <property type="entry name" value="Collagenase (Catalytic Domain)"/>
    <property type="match status" value="1"/>
</dbReference>